<dbReference type="EMBL" id="JAABOA010004540">
    <property type="protein sequence ID" value="KAF9577663.1"/>
    <property type="molecule type" value="Genomic_DNA"/>
</dbReference>
<dbReference type="InterPro" id="IPR042528">
    <property type="entry name" value="elF-2B_alpha_N"/>
</dbReference>
<dbReference type="InterPro" id="IPR000649">
    <property type="entry name" value="IF-2B-related"/>
</dbReference>
<evidence type="ECO:0000256" key="4">
    <source>
        <dbReference type="ARBA" id="ARBA00022540"/>
    </source>
</evidence>
<organism evidence="11 12">
    <name type="scientific">Lunasporangiospora selenospora</name>
    <dbReference type="NCBI Taxonomy" id="979761"/>
    <lineage>
        <taxon>Eukaryota</taxon>
        <taxon>Fungi</taxon>
        <taxon>Fungi incertae sedis</taxon>
        <taxon>Mucoromycota</taxon>
        <taxon>Mortierellomycotina</taxon>
        <taxon>Mortierellomycetes</taxon>
        <taxon>Mortierellales</taxon>
        <taxon>Mortierellaceae</taxon>
        <taxon>Lunasporangiospora</taxon>
    </lineage>
</organism>
<feature type="region of interest" description="Disordered" evidence="10">
    <location>
        <begin position="301"/>
        <end position="320"/>
    </location>
</feature>
<evidence type="ECO:0000313" key="12">
    <source>
        <dbReference type="Proteomes" id="UP000780801"/>
    </source>
</evidence>
<comment type="subcellular location">
    <subcellularLocation>
        <location evidence="1">Cytoplasm</location>
        <location evidence="1">Cytosol</location>
    </subcellularLocation>
</comment>
<evidence type="ECO:0000256" key="6">
    <source>
        <dbReference type="ARBA" id="ARBA00044208"/>
    </source>
</evidence>
<name>A0A9P6FLL1_9FUNG</name>
<comment type="subunit">
    <text evidence="8">Component of the translation initiation factor 2B (eIF2B) complex which is a heterodecamer of two sets of five different subunits: alpha, beta, gamma, delta and epsilon. Subunits alpha, beta and delta comprise a regulatory subcomplex and subunits epsilon and gamma comprise a catalytic subcomplex. Within the complex, the hexameric regulatory complex resides at the center, with the two heterodimeric catalytic subcomplexes bound on opposite sides.</text>
</comment>
<proteinExistence type="inferred from homology"/>
<comment type="caution">
    <text evidence="11">The sequence shown here is derived from an EMBL/GenBank/DDBJ whole genome shotgun (WGS) entry which is preliminary data.</text>
</comment>
<reference evidence="11" key="1">
    <citation type="journal article" date="2020" name="Fungal Divers.">
        <title>Resolving the Mortierellaceae phylogeny through synthesis of multi-gene phylogenetics and phylogenomics.</title>
        <authorList>
            <person name="Vandepol N."/>
            <person name="Liber J."/>
            <person name="Desiro A."/>
            <person name="Na H."/>
            <person name="Kennedy M."/>
            <person name="Barry K."/>
            <person name="Grigoriev I.V."/>
            <person name="Miller A.N."/>
            <person name="O'Donnell K."/>
            <person name="Stajich J.E."/>
            <person name="Bonito G."/>
        </authorList>
    </citation>
    <scope>NUCLEOTIDE SEQUENCE</scope>
    <source>
        <strain evidence="11">KOD1015</strain>
    </source>
</reference>
<dbReference type="PANTHER" id="PTHR45860">
    <property type="entry name" value="TRANSLATION INITIATION FACTOR EIF-2B SUBUNIT ALPHA"/>
    <property type="match status" value="1"/>
</dbReference>
<evidence type="ECO:0000256" key="5">
    <source>
        <dbReference type="ARBA" id="ARBA00022917"/>
    </source>
</evidence>
<sequence length="354" mass="38265">MSKEFDIVAYYKTLLVESPELSMPVAAIKSLVELIKQSQATTMSEFMISIKDASQKLKSSVRNSISLSAGCDLFLRFVTRNSLDVADFETWKASLISRGKSFVEKADACRYKIAEVGEPFIKDGSVVLIHAHSRVVSLLLQKAAASHKRFKVFVTESSQTQGGIRSAKVLRAAGIPTTIILDAAVGYVIDKVDMVLVGAEGVVENGGLINQIGSYQMAIVAKAANKPFYAVAESYKFVRLFPLNQYDLPTYNADTLSFQELNVDYDAKTSEDAAGIPSKSLTGSAATKTLSATASPSVASSQTALHMKTSEDQTLQGSNPLVDYTPPNYITLLFTDLGVLTPSGVSDELIKLYL</sequence>
<dbReference type="PANTHER" id="PTHR45860:SF1">
    <property type="entry name" value="TRANSLATION INITIATION FACTOR EIF-2B SUBUNIT ALPHA"/>
    <property type="match status" value="1"/>
</dbReference>
<dbReference type="Gene3D" id="1.20.120.1070">
    <property type="entry name" value="Translation initiation factor eIF-2B, N-terminal domain"/>
    <property type="match status" value="1"/>
</dbReference>
<evidence type="ECO:0000256" key="7">
    <source>
        <dbReference type="ARBA" id="ARBA00044236"/>
    </source>
</evidence>
<dbReference type="Proteomes" id="UP000780801">
    <property type="component" value="Unassembled WGS sequence"/>
</dbReference>
<dbReference type="GO" id="GO:0005829">
    <property type="term" value="C:cytosol"/>
    <property type="evidence" value="ECO:0007669"/>
    <property type="project" value="UniProtKB-SubCell"/>
</dbReference>
<dbReference type="OrthoDB" id="10249309at2759"/>
<protein>
    <recommendedName>
        <fullName evidence="6">Translation initiation factor eIF2B subunit alpha</fullName>
    </recommendedName>
    <alternativeName>
        <fullName evidence="7">eIF2B GDP-GTP exchange factor subunit alpha</fullName>
    </alternativeName>
</protein>
<dbReference type="Gene3D" id="3.40.50.10470">
    <property type="entry name" value="Translation initiation factor eif-2b, domain 2"/>
    <property type="match status" value="1"/>
</dbReference>
<comment type="similarity">
    <text evidence="2 9">Belongs to the eIF-2B alpha/beta/delta subunits family.</text>
</comment>
<keyword evidence="3" id="KW-0963">Cytoplasm</keyword>
<dbReference type="SUPFAM" id="SSF100950">
    <property type="entry name" value="NagB/RpiA/CoA transferase-like"/>
    <property type="match status" value="1"/>
</dbReference>
<evidence type="ECO:0000256" key="1">
    <source>
        <dbReference type="ARBA" id="ARBA00004514"/>
    </source>
</evidence>
<dbReference type="GO" id="GO:0005085">
    <property type="term" value="F:guanyl-nucleotide exchange factor activity"/>
    <property type="evidence" value="ECO:0007669"/>
    <property type="project" value="TreeGrafter"/>
</dbReference>
<evidence type="ECO:0000256" key="2">
    <source>
        <dbReference type="ARBA" id="ARBA00007251"/>
    </source>
</evidence>
<evidence type="ECO:0000256" key="3">
    <source>
        <dbReference type="ARBA" id="ARBA00022490"/>
    </source>
</evidence>
<accession>A0A9P6FLL1</accession>
<dbReference type="InterPro" id="IPR051501">
    <property type="entry name" value="eIF2B_alpha/beta/delta"/>
</dbReference>
<gene>
    <name evidence="11" type="primary">GCN3</name>
    <name evidence="11" type="ORF">BGW38_006993</name>
</gene>
<evidence type="ECO:0000256" key="10">
    <source>
        <dbReference type="SAM" id="MobiDB-lite"/>
    </source>
</evidence>
<dbReference type="AlphaFoldDB" id="A0A9P6FLL1"/>
<keyword evidence="4 11" id="KW-0396">Initiation factor</keyword>
<keyword evidence="5" id="KW-0648">Protein biosynthesis</keyword>
<keyword evidence="12" id="KW-1185">Reference proteome</keyword>
<dbReference type="InterPro" id="IPR042529">
    <property type="entry name" value="IF_2B-like_C"/>
</dbReference>
<dbReference type="GO" id="GO:0005851">
    <property type="term" value="C:eukaryotic translation initiation factor 2B complex"/>
    <property type="evidence" value="ECO:0007669"/>
    <property type="project" value="TreeGrafter"/>
</dbReference>
<dbReference type="InterPro" id="IPR037171">
    <property type="entry name" value="NagB/RpiA_transferase-like"/>
</dbReference>
<evidence type="ECO:0000313" key="11">
    <source>
        <dbReference type="EMBL" id="KAF9577663.1"/>
    </source>
</evidence>
<dbReference type="Pfam" id="PF01008">
    <property type="entry name" value="IF-2B"/>
    <property type="match status" value="1"/>
</dbReference>
<evidence type="ECO:0000256" key="8">
    <source>
        <dbReference type="ARBA" id="ARBA00046432"/>
    </source>
</evidence>
<evidence type="ECO:0000256" key="9">
    <source>
        <dbReference type="RuleBase" id="RU003814"/>
    </source>
</evidence>
<dbReference type="GO" id="GO:0003743">
    <property type="term" value="F:translation initiation factor activity"/>
    <property type="evidence" value="ECO:0007669"/>
    <property type="project" value="UniProtKB-KW"/>
</dbReference>